<dbReference type="KEGG" id="ccro:CMC5_073770"/>
<dbReference type="PATRIC" id="fig|52.7.peg.8106"/>
<protein>
    <submittedName>
        <fullName evidence="2">Uncharacterized protein</fullName>
    </submittedName>
</protein>
<accession>A0A0K1ER74</accession>
<feature type="region of interest" description="Disordered" evidence="1">
    <location>
        <begin position="218"/>
        <end position="241"/>
    </location>
</feature>
<gene>
    <name evidence="2" type="ORF">CMC5_073770</name>
</gene>
<reference evidence="2 3" key="1">
    <citation type="submission" date="2015-07" db="EMBL/GenBank/DDBJ databases">
        <title>Genome analysis of myxobacterium Chondromyces crocatus Cm c5 reveals a high potential for natural compound synthesis and the genetic basis for the loss of fruiting body formation.</title>
        <authorList>
            <person name="Zaburannyi N."/>
            <person name="Bunk B."/>
            <person name="Maier J."/>
            <person name="Overmann J."/>
            <person name="Mueller R."/>
        </authorList>
    </citation>
    <scope>NUCLEOTIDE SEQUENCE [LARGE SCALE GENOMIC DNA]</scope>
    <source>
        <strain evidence="2 3">Cm c5</strain>
    </source>
</reference>
<dbReference type="Proteomes" id="UP000067626">
    <property type="component" value="Chromosome"/>
</dbReference>
<feature type="compositionally biased region" description="Acidic residues" evidence="1">
    <location>
        <begin position="219"/>
        <end position="231"/>
    </location>
</feature>
<dbReference type="EMBL" id="CP012159">
    <property type="protein sequence ID" value="AKT43147.1"/>
    <property type="molecule type" value="Genomic_DNA"/>
</dbReference>
<dbReference type="OrthoDB" id="5508782at2"/>
<evidence type="ECO:0000256" key="1">
    <source>
        <dbReference type="SAM" id="MobiDB-lite"/>
    </source>
</evidence>
<evidence type="ECO:0000313" key="2">
    <source>
        <dbReference type="EMBL" id="AKT43147.1"/>
    </source>
</evidence>
<organism evidence="2 3">
    <name type="scientific">Chondromyces crocatus</name>
    <dbReference type="NCBI Taxonomy" id="52"/>
    <lineage>
        <taxon>Bacteria</taxon>
        <taxon>Pseudomonadati</taxon>
        <taxon>Myxococcota</taxon>
        <taxon>Polyangia</taxon>
        <taxon>Polyangiales</taxon>
        <taxon>Polyangiaceae</taxon>
        <taxon>Chondromyces</taxon>
    </lineage>
</organism>
<evidence type="ECO:0000313" key="3">
    <source>
        <dbReference type="Proteomes" id="UP000067626"/>
    </source>
</evidence>
<dbReference type="AlphaFoldDB" id="A0A0K1ER74"/>
<dbReference type="RefSeq" id="WP_156339119.1">
    <property type="nucleotide sequence ID" value="NZ_CP012159.1"/>
</dbReference>
<name>A0A0K1ER74_CHOCO</name>
<keyword evidence="3" id="KW-1185">Reference proteome</keyword>
<sequence length="241" mass="27244">MQLPTMKTPVSRCDELAAYTSRMMSKFTQNLVFAQLVTRLDEASAALLASQGAYEDARRATLPTRVDVKYADITADRCIRRLQKKAEYRDTKRRGPTVAKIMPRGSNAITKLRGESQVKAMITLEADVGALAPSWPEVSTLLPELVQHRQAYQTAIRGRTTARQAVRARRALRDAEKQRFLESYEVVARTVQAQYPRDREMQDLFFDKVNRRSVAQIADSDEEIDSDDDEQTAPPSLPAPR</sequence>
<proteinExistence type="predicted"/>